<keyword evidence="1" id="KW-1133">Transmembrane helix</keyword>
<evidence type="ECO:0000313" key="2">
    <source>
        <dbReference type="EMBL" id="BAL77054.1"/>
    </source>
</evidence>
<keyword evidence="1" id="KW-0812">Transmembrane</keyword>
<name>A0AAI8MEM0_9BRAD</name>
<protein>
    <submittedName>
        <fullName evidence="2">Diguanylate cyclase</fullName>
    </submittedName>
</protein>
<sequence>MIFTIRGPIPAAYDVIKDFQPAAAAIVALLAASLAYFSAVKKVNFDRDVRRTDQTAARLALLIRLRSRAARLQRTVIVYAKEQKFNYWNFAASYPKEETDFEEAWQKLELIPADCMDPLETARYFIRLGQEAMKMVDIKPYHPDMSAEFWEGQQALGTKMAKMLRENCEIIAKNCTILDQRLEPHIIELRKALDAA</sequence>
<dbReference type="KEGG" id="brs:S23_38590"/>
<keyword evidence="3" id="KW-1185">Reference proteome</keyword>
<organism evidence="2 3">
    <name type="scientific">Bradyrhizobium cosmicum</name>
    <dbReference type="NCBI Taxonomy" id="1404864"/>
    <lineage>
        <taxon>Bacteria</taxon>
        <taxon>Pseudomonadati</taxon>
        <taxon>Pseudomonadota</taxon>
        <taxon>Alphaproteobacteria</taxon>
        <taxon>Hyphomicrobiales</taxon>
        <taxon>Nitrobacteraceae</taxon>
        <taxon>Bradyrhizobium</taxon>
    </lineage>
</organism>
<dbReference type="EMBL" id="AP012279">
    <property type="protein sequence ID" value="BAL77054.1"/>
    <property type="molecule type" value="Genomic_DNA"/>
</dbReference>
<evidence type="ECO:0000313" key="3">
    <source>
        <dbReference type="Proteomes" id="UP000007886"/>
    </source>
</evidence>
<gene>
    <name evidence="2" type="ORF">S23_38590</name>
</gene>
<reference evidence="2 3" key="1">
    <citation type="journal article" date="2012" name="Microbes Environ.">
        <title>Complete genome sequence of Bradyrhizobium sp. S23321: insights into symbiosis evolution in soil oligotrophs.</title>
        <authorList>
            <person name="Okubo T."/>
            <person name="Tsukui T."/>
            <person name="Maita H."/>
            <person name="Okamoto S."/>
            <person name="Oshima K."/>
            <person name="Fujisawa T."/>
            <person name="Saito A."/>
            <person name="Futamata H."/>
            <person name="Hattori R."/>
            <person name="Shimomura Y."/>
            <person name="Haruta S."/>
            <person name="Morimoto S."/>
            <person name="Wang Y."/>
            <person name="Sakai Y."/>
            <person name="Hattori M."/>
            <person name="Aizawa S."/>
            <person name="Nagashima K.V.P."/>
            <person name="Masuda S."/>
            <person name="Hattori T."/>
            <person name="Yamashita A."/>
            <person name="Bao Z."/>
            <person name="Hayatsu M."/>
            <person name="Kajiya-Kanegae H."/>
            <person name="Yoshinaga I."/>
            <person name="Sakamoto K."/>
            <person name="Toyota K."/>
            <person name="Nakao M."/>
            <person name="Kohara M."/>
            <person name="Anda M."/>
            <person name="Niwa R."/>
            <person name="Jung-Hwan P."/>
            <person name="Sameshima-Saito R."/>
            <person name="Tokuda S."/>
            <person name="Yamamoto S."/>
            <person name="Yamamoto S."/>
            <person name="Yokoyama T."/>
            <person name="Akutsu T."/>
            <person name="Nakamura Y."/>
            <person name="Nakahira-Yanaka Y."/>
            <person name="Takada Hoshino Y."/>
            <person name="Hirakawa H."/>
            <person name="Mitsui H."/>
            <person name="Terasawa K."/>
            <person name="Itakura M."/>
            <person name="Sato S."/>
            <person name="Ikeda-Ohtsubo W."/>
            <person name="Sakakura N."/>
            <person name="Kaminuma E."/>
            <person name="Minamisawa K."/>
        </authorList>
    </citation>
    <scope>NUCLEOTIDE SEQUENCE [LARGE SCALE GENOMIC DNA]</scope>
    <source>
        <strain evidence="2 3">S23321</strain>
    </source>
</reference>
<dbReference type="Proteomes" id="UP000007886">
    <property type="component" value="Chromosome"/>
</dbReference>
<feature type="transmembrane region" description="Helical" evidence="1">
    <location>
        <begin position="22"/>
        <end position="40"/>
    </location>
</feature>
<dbReference type="AlphaFoldDB" id="A0AAI8MEM0"/>
<proteinExistence type="predicted"/>
<keyword evidence="1" id="KW-0472">Membrane</keyword>
<evidence type="ECO:0000256" key="1">
    <source>
        <dbReference type="SAM" id="Phobius"/>
    </source>
</evidence>
<accession>A0AAI8MEM0</accession>